<evidence type="ECO:0000313" key="3">
    <source>
        <dbReference type="Proteomes" id="UP000570166"/>
    </source>
</evidence>
<feature type="chain" id="PRO_5032586151" evidence="1">
    <location>
        <begin position="21"/>
        <end position="78"/>
    </location>
</feature>
<organism evidence="2 3">
    <name type="scientific">Sphingomonas chungangi</name>
    <dbReference type="NCBI Taxonomy" id="2683589"/>
    <lineage>
        <taxon>Bacteria</taxon>
        <taxon>Pseudomonadati</taxon>
        <taxon>Pseudomonadota</taxon>
        <taxon>Alphaproteobacteria</taxon>
        <taxon>Sphingomonadales</taxon>
        <taxon>Sphingomonadaceae</taxon>
        <taxon>Sphingomonas</taxon>
    </lineage>
</organism>
<accession>A0A838L5Z3</accession>
<protein>
    <submittedName>
        <fullName evidence="2">Uncharacterized protein</fullName>
    </submittedName>
</protein>
<gene>
    <name evidence="2" type="ORF">HZF05_09590</name>
</gene>
<keyword evidence="3" id="KW-1185">Reference proteome</keyword>
<dbReference type="RefSeq" id="WP_160365840.1">
    <property type="nucleotide sequence ID" value="NZ_JACEIB010000006.1"/>
</dbReference>
<evidence type="ECO:0000313" key="2">
    <source>
        <dbReference type="EMBL" id="MBA2934350.1"/>
    </source>
</evidence>
<dbReference type="AlphaFoldDB" id="A0A838L5Z3"/>
<name>A0A838L5Z3_9SPHN</name>
<feature type="signal peptide" evidence="1">
    <location>
        <begin position="1"/>
        <end position="20"/>
    </location>
</feature>
<keyword evidence="1" id="KW-0732">Signal</keyword>
<reference evidence="2 3" key="1">
    <citation type="submission" date="2020-07" db="EMBL/GenBank/DDBJ databases">
        <authorList>
            <person name="Sun Q."/>
        </authorList>
    </citation>
    <scope>NUCLEOTIDE SEQUENCE [LARGE SCALE GENOMIC DNA]</scope>
    <source>
        <strain evidence="2 3">CGMCC 1.13654</strain>
    </source>
</reference>
<comment type="caution">
    <text evidence="2">The sequence shown here is derived from an EMBL/GenBank/DDBJ whole genome shotgun (WGS) entry which is preliminary data.</text>
</comment>
<evidence type="ECO:0000256" key="1">
    <source>
        <dbReference type="SAM" id="SignalP"/>
    </source>
</evidence>
<dbReference type="EMBL" id="JACEIB010000006">
    <property type="protein sequence ID" value="MBA2934350.1"/>
    <property type="molecule type" value="Genomic_DNA"/>
</dbReference>
<dbReference type="Proteomes" id="UP000570166">
    <property type="component" value="Unassembled WGS sequence"/>
</dbReference>
<sequence length="78" mass="8454">MWKTMLALSALGGFGPEALAQGAPPVAMDHQKVAVQTTTHNDGKQHKQVTHYTHRTIVKTPHGTLVHTKTTTTTTNPQ</sequence>
<proteinExistence type="predicted"/>